<evidence type="ECO:0000313" key="12">
    <source>
        <dbReference type="EMBL" id="KXG44173.1"/>
    </source>
</evidence>
<dbReference type="STRING" id="1413211.U473_09300"/>
<evidence type="ECO:0000256" key="10">
    <source>
        <dbReference type="ARBA" id="ARBA00023014"/>
    </source>
</evidence>
<evidence type="ECO:0000256" key="8">
    <source>
        <dbReference type="ARBA" id="ARBA00023002"/>
    </source>
</evidence>
<dbReference type="AlphaFoldDB" id="A0A135L5P9"/>
<evidence type="ECO:0000256" key="6">
    <source>
        <dbReference type="ARBA" id="ARBA00022723"/>
    </source>
</evidence>
<dbReference type="InterPro" id="IPR006657">
    <property type="entry name" value="MoPterin_dinucl-bd_dom"/>
</dbReference>
<dbReference type="GO" id="GO:0046872">
    <property type="term" value="F:metal ion binding"/>
    <property type="evidence" value="ECO:0007669"/>
    <property type="project" value="UniProtKB-KW"/>
</dbReference>
<dbReference type="EMBL" id="LSKU01000001">
    <property type="protein sequence ID" value="KXG44173.1"/>
    <property type="molecule type" value="Genomic_DNA"/>
</dbReference>
<organism evidence="12 13">
    <name type="scientific">Tepidibacillus decaturensis</name>
    <dbReference type="NCBI Taxonomy" id="1413211"/>
    <lineage>
        <taxon>Bacteria</taxon>
        <taxon>Bacillati</taxon>
        <taxon>Bacillota</taxon>
        <taxon>Bacilli</taxon>
        <taxon>Bacillales</taxon>
        <taxon>Bacillaceae</taxon>
        <taxon>Tepidibacillus</taxon>
    </lineage>
</organism>
<dbReference type="GO" id="GO:0043546">
    <property type="term" value="F:molybdopterin cofactor binding"/>
    <property type="evidence" value="ECO:0007669"/>
    <property type="project" value="InterPro"/>
</dbReference>
<dbReference type="OrthoDB" id="9759518at2"/>
<dbReference type="Gene3D" id="3.40.228.10">
    <property type="entry name" value="Dimethylsulfoxide Reductase, domain 2"/>
    <property type="match status" value="1"/>
</dbReference>
<keyword evidence="9" id="KW-0408">Iron</keyword>
<sequence>MGEQRRISRRAFLKASAATGAILAVDFKFGMNKWAQAEEKGEIKKIPTLCNGCTSRCGIIATVKNGRVINIEGNPEHPTNKGTLCGRAYGAAMLTYHPDRLTGPMKRVDNQFVPISWEQANKEIGDKLKEIIGKYGPASVMYMHNPKDVGKFYGGRFMKAIGSNSIQTHHSVCYISRDVGFEYTFGRTPAADSSSAKYMLYIGRSVGDGIKPSHLQGMIKGRDQKAKIVCVDPRHNATANIADEWVPIKPGTDLALLLAIANTMIQNDWYDKAFIEQNAIGFEEFKKEIQNYTLDWAEKITTIPAAKIIEIAKDLSAAKPHAFIDPSWKGAFGCNYMNSPETARMVGLVNAMLGNLNQKGGIYFAVEPELGKLDSTKHPSPEKPKVDHIDGSGVKGQYPLVPSSKGMPHRTPGLIGEGKVKAVFINHFNPVRNTPDRQYNIDGYKKAELVVVCDIWMSESAELAHYVLPEPTYLERTEIVEPLSGKTGAVTIRQQVIDKVHPNTKPFSEIIIGIAKEMGLGQYFNFTIDELNEALLKPTGISYKELKEKGVVKTKESVEFGKVPKLKTESGKIEFYSEAYKKAGFSPIPVWLAPKVEPKQGEYRLIWGKQNVHSHSSTANIPQLMQVTKDYNLERVWINTKKAKELGIKDGDFVIIENNLFKGKIRAKVTERIFPDAIFLPGGYGAFAKNLKISNGFGLCPNDFVKTGTDPISGNGLMMETAVTVRKDV</sequence>
<dbReference type="Pfam" id="PF00384">
    <property type="entry name" value="Molybdopterin"/>
    <property type="match status" value="1"/>
</dbReference>
<dbReference type="SUPFAM" id="SSF53706">
    <property type="entry name" value="Formate dehydrogenase/DMSO reductase, domains 1-3"/>
    <property type="match status" value="1"/>
</dbReference>
<dbReference type="CDD" id="cd02778">
    <property type="entry name" value="MopB_CT_Thiosulfate-R-like"/>
    <property type="match status" value="1"/>
</dbReference>
<dbReference type="RefSeq" id="WP_068725568.1">
    <property type="nucleotide sequence ID" value="NZ_LSKU01000001.1"/>
</dbReference>
<keyword evidence="10" id="KW-0411">Iron-sulfur</keyword>
<evidence type="ECO:0000256" key="3">
    <source>
        <dbReference type="ARBA" id="ARBA00010312"/>
    </source>
</evidence>
<dbReference type="Gene3D" id="3.40.50.740">
    <property type="match status" value="1"/>
</dbReference>
<dbReference type="GO" id="GO:0051539">
    <property type="term" value="F:4 iron, 4 sulfur cluster binding"/>
    <property type="evidence" value="ECO:0007669"/>
    <property type="project" value="UniProtKB-KW"/>
</dbReference>
<dbReference type="InterPro" id="IPR006656">
    <property type="entry name" value="Mopterin_OxRdtase"/>
</dbReference>
<keyword evidence="7" id="KW-0732">Signal</keyword>
<dbReference type="NCBIfam" id="TIGR01409">
    <property type="entry name" value="TAT_signal_seq"/>
    <property type="match status" value="1"/>
</dbReference>
<dbReference type="SMART" id="SM00926">
    <property type="entry name" value="Molybdop_Fe4S4"/>
    <property type="match status" value="1"/>
</dbReference>
<dbReference type="InterPro" id="IPR009010">
    <property type="entry name" value="Asp_de-COase-like_dom_sf"/>
</dbReference>
<reference evidence="12 13" key="1">
    <citation type="submission" date="2016-02" db="EMBL/GenBank/DDBJ databases">
        <title>Draft Genome for Tepidibacillus decaturensis nov. sp. Strain Z9, an Anaerobic, Moderately Thermophilic and Heterotrophic Bacterium from Deep Subsurface of the Illinois Basin, USA.</title>
        <authorList>
            <person name="Dong Y."/>
            <person name="Chang J.Y."/>
            <person name="Sanford R."/>
            <person name="Fouke B.W."/>
        </authorList>
    </citation>
    <scope>NUCLEOTIDE SEQUENCE [LARGE SCALE GENOMIC DNA]</scope>
    <source>
        <strain evidence="12 13">Z9</strain>
    </source>
</reference>
<dbReference type="InterPro" id="IPR050612">
    <property type="entry name" value="Prok_Mopterin_Oxidored"/>
</dbReference>
<dbReference type="InterPro" id="IPR019546">
    <property type="entry name" value="TAT_signal_bac_arc"/>
</dbReference>
<comment type="caution">
    <text evidence="12">The sequence shown here is derived from an EMBL/GenBank/DDBJ whole genome shotgun (WGS) entry which is preliminary data.</text>
</comment>
<evidence type="ECO:0000256" key="1">
    <source>
        <dbReference type="ARBA" id="ARBA00001942"/>
    </source>
</evidence>
<dbReference type="InterPro" id="IPR006963">
    <property type="entry name" value="Mopterin_OxRdtase_4Fe-4S_dom"/>
</dbReference>
<dbReference type="InterPro" id="IPR027467">
    <property type="entry name" value="MopterinOxRdtase_cofactor_BS"/>
</dbReference>
<dbReference type="PANTHER" id="PTHR43742">
    <property type="entry name" value="TRIMETHYLAMINE-N-OXIDE REDUCTASE"/>
    <property type="match status" value="1"/>
</dbReference>
<proteinExistence type="inferred from homology"/>
<dbReference type="Gene3D" id="2.40.40.20">
    <property type="match status" value="1"/>
</dbReference>
<keyword evidence="5" id="KW-0500">Molybdenum</keyword>
<dbReference type="GO" id="GO:0016491">
    <property type="term" value="F:oxidoreductase activity"/>
    <property type="evidence" value="ECO:0007669"/>
    <property type="project" value="UniProtKB-KW"/>
</dbReference>
<keyword evidence="13" id="KW-1185">Reference proteome</keyword>
<accession>A0A135L5P9</accession>
<evidence type="ECO:0000259" key="11">
    <source>
        <dbReference type="PROSITE" id="PS51669"/>
    </source>
</evidence>
<dbReference type="PROSITE" id="PS51318">
    <property type="entry name" value="TAT"/>
    <property type="match status" value="1"/>
</dbReference>
<dbReference type="PANTHER" id="PTHR43742:SF9">
    <property type="entry name" value="TETRATHIONATE REDUCTASE SUBUNIT A"/>
    <property type="match status" value="1"/>
</dbReference>
<dbReference type="Gene3D" id="3.30.2070.10">
    <property type="entry name" value="Formate dehydrogenase/DMSO reductase"/>
    <property type="match status" value="1"/>
</dbReference>
<evidence type="ECO:0000256" key="9">
    <source>
        <dbReference type="ARBA" id="ARBA00023004"/>
    </source>
</evidence>
<feature type="domain" description="4Fe-4S Mo/W bis-MGD-type" evidence="11">
    <location>
        <begin position="43"/>
        <end position="99"/>
    </location>
</feature>
<dbReference type="PROSITE" id="PS00551">
    <property type="entry name" value="MOLYBDOPTERIN_PROK_1"/>
    <property type="match status" value="1"/>
</dbReference>
<dbReference type="Proteomes" id="UP000070352">
    <property type="component" value="Unassembled WGS sequence"/>
</dbReference>
<keyword evidence="8" id="KW-0560">Oxidoreductase</keyword>
<protein>
    <recommendedName>
        <fullName evidence="11">4Fe-4S Mo/W bis-MGD-type domain-containing protein</fullName>
    </recommendedName>
</protein>
<dbReference type="PROSITE" id="PS51669">
    <property type="entry name" value="4FE4S_MOW_BIS_MGD"/>
    <property type="match status" value="1"/>
</dbReference>
<comment type="cofactor">
    <cofactor evidence="2">
        <name>[4Fe-4S] cluster</name>
        <dbReference type="ChEBI" id="CHEBI:49883"/>
    </cofactor>
</comment>
<name>A0A135L5P9_9BACI</name>
<comment type="similarity">
    <text evidence="3">Belongs to the prokaryotic molybdopterin-containing oxidoreductase family.</text>
</comment>
<evidence type="ECO:0000256" key="5">
    <source>
        <dbReference type="ARBA" id="ARBA00022505"/>
    </source>
</evidence>
<dbReference type="Pfam" id="PF01568">
    <property type="entry name" value="Molydop_binding"/>
    <property type="match status" value="1"/>
</dbReference>
<keyword evidence="6" id="KW-0479">Metal-binding</keyword>
<evidence type="ECO:0000313" key="13">
    <source>
        <dbReference type="Proteomes" id="UP000070352"/>
    </source>
</evidence>
<dbReference type="Pfam" id="PF04879">
    <property type="entry name" value="Molybdop_Fe4S4"/>
    <property type="match status" value="1"/>
</dbReference>
<gene>
    <name evidence="12" type="ORF">U473_09300</name>
</gene>
<dbReference type="SUPFAM" id="SSF50692">
    <property type="entry name" value="ADC-like"/>
    <property type="match status" value="1"/>
</dbReference>
<evidence type="ECO:0000256" key="4">
    <source>
        <dbReference type="ARBA" id="ARBA00022485"/>
    </source>
</evidence>
<evidence type="ECO:0000256" key="2">
    <source>
        <dbReference type="ARBA" id="ARBA00001966"/>
    </source>
</evidence>
<keyword evidence="4" id="KW-0004">4Fe-4S</keyword>
<dbReference type="Gene3D" id="2.20.25.90">
    <property type="entry name" value="ADC-like domains"/>
    <property type="match status" value="1"/>
</dbReference>
<dbReference type="InterPro" id="IPR006311">
    <property type="entry name" value="TAT_signal"/>
</dbReference>
<evidence type="ECO:0000256" key="7">
    <source>
        <dbReference type="ARBA" id="ARBA00022729"/>
    </source>
</evidence>
<comment type="cofactor">
    <cofactor evidence="1">
        <name>Mo-bis(molybdopterin guanine dinucleotide)</name>
        <dbReference type="ChEBI" id="CHEBI:60539"/>
    </cofactor>
</comment>